<evidence type="ECO:0000256" key="2">
    <source>
        <dbReference type="ARBA" id="ARBA00023163"/>
    </source>
</evidence>
<dbReference type="Gene3D" id="1.10.30.10">
    <property type="entry name" value="High mobility group box domain"/>
    <property type="match status" value="1"/>
</dbReference>
<dbReference type="GO" id="GO:0030154">
    <property type="term" value="P:cell differentiation"/>
    <property type="evidence" value="ECO:0007669"/>
    <property type="project" value="TreeGrafter"/>
</dbReference>
<feature type="domain" description="HMG box" evidence="4">
    <location>
        <begin position="114"/>
        <end position="182"/>
    </location>
</feature>
<evidence type="ECO:0000256" key="1">
    <source>
        <dbReference type="ARBA" id="ARBA00023125"/>
    </source>
</evidence>
<dbReference type="EMBL" id="JAUDZG010000001">
    <property type="protein sequence ID" value="KAK3311453.1"/>
    <property type="molecule type" value="Genomic_DNA"/>
</dbReference>
<dbReference type="GO" id="GO:0001228">
    <property type="term" value="F:DNA-binding transcription activator activity, RNA polymerase II-specific"/>
    <property type="evidence" value="ECO:0007669"/>
    <property type="project" value="TreeGrafter"/>
</dbReference>
<dbReference type="SMART" id="SM00398">
    <property type="entry name" value="HMG"/>
    <property type="match status" value="1"/>
</dbReference>
<dbReference type="InterPro" id="IPR036910">
    <property type="entry name" value="HMG_box_dom_sf"/>
</dbReference>
<dbReference type="InterPro" id="IPR009071">
    <property type="entry name" value="HMG_box_dom"/>
</dbReference>
<gene>
    <name evidence="5" type="ORF">B0T15DRAFT_76222</name>
</gene>
<accession>A0AAJ0H435</accession>
<dbReference type="RefSeq" id="XP_062727233.1">
    <property type="nucleotide sequence ID" value="XM_062871292.1"/>
</dbReference>
<dbReference type="CDD" id="cd01389">
    <property type="entry name" value="HMG-box_ROX1-like"/>
    <property type="match status" value="1"/>
</dbReference>
<comment type="caution">
    <text evidence="5">The sequence shown here is derived from an EMBL/GenBank/DDBJ whole genome shotgun (WGS) entry which is preliminary data.</text>
</comment>
<evidence type="ECO:0000313" key="6">
    <source>
        <dbReference type="Proteomes" id="UP001273166"/>
    </source>
</evidence>
<name>A0AAJ0H435_9PEZI</name>
<proteinExistence type="predicted"/>
<dbReference type="Proteomes" id="UP001273166">
    <property type="component" value="Unassembled WGS sequence"/>
</dbReference>
<dbReference type="AlphaFoldDB" id="A0AAJ0H435"/>
<evidence type="ECO:0000313" key="5">
    <source>
        <dbReference type="EMBL" id="KAK3311453.1"/>
    </source>
</evidence>
<sequence>MASHGGPVKPSPLAFLFSGNEMIIQCTATTQDQSTCIKILEPVMNMYRNINDGKCCAIVRRRGTTQYWIVSVTYAETLDKNVFDMLKRNVDPIINQDPIPYEPVNASGVTKIHIRRPRNQFIIYRQWMSAKLHARDPSIPAAIISQIVAQMWRTEKPQIRAHFRALAIEEDRLHKARYPGYRYQGGTRHTTPARQGEDDPMTIGQRLIAAGH</sequence>
<keyword evidence="6" id="KW-1185">Reference proteome</keyword>
<dbReference type="SUPFAM" id="SSF47095">
    <property type="entry name" value="HMG-box"/>
    <property type="match status" value="1"/>
</dbReference>
<evidence type="ECO:0000259" key="4">
    <source>
        <dbReference type="PROSITE" id="PS50118"/>
    </source>
</evidence>
<organism evidence="5 6">
    <name type="scientific">Chaetomium strumarium</name>
    <dbReference type="NCBI Taxonomy" id="1170767"/>
    <lineage>
        <taxon>Eukaryota</taxon>
        <taxon>Fungi</taxon>
        <taxon>Dikarya</taxon>
        <taxon>Ascomycota</taxon>
        <taxon>Pezizomycotina</taxon>
        <taxon>Sordariomycetes</taxon>
        <taxon>Sordariomycetidae</taxon>
        <taxon>Sordariales</taxon>
        <taxon>Chaetomiaceae</taxon>
        <taxon>Chaetomium</taxon>
    </lineage>
</organism>
<reference evidence="5" key="1">
    <citation type="journal article" date="2023" name="Mol. Phylogenet. Evol.">
        <title>Genome-scale phylogeny and comparative genomics of the fungal order Sordariales.</title>
        <authorList>
            <person name="Hensen N."/>
            <person name="Bonometti L."/>
            <person name="Westerberg I."/>
            <person name="Brannstrom I.O."/>
            <person name="Guillou S."/>
            <person name="Cros-Aarteil S."/>
            <person name="Calhoun S."/>
            <person name="Haridas S."/>
            <person name="Kuo A."/>
            <person name="Mondo S."/>
            <person name="Pangilinan J."/>
            <person name="Riley R."/>
            <person name="LaButti K."/>
            <person name="Andreopoulos B."/>
            <person name="Lipzen A."/>
            <person name="Chen C."/>
            <person name="Yan M."/>
            <person name="Daum C."/>
            <person name="Ng V."/>
            <person name="Clum A."/>
            <person name="Steindorff A."/>
            <person name="Ohm R.A."/>
            <person name="Martin F."/>
            <person name="Silar P."/>
            <person name="Natvig D.O."/>
            <person name="Lalanne C."/>
            <person name="Gautier V."/>
            <person name="Ament-Velasquez S.L."/>
            <person name="Kruys A."/>
            <person name="Hutchinson M.I."/>
            <person name="Powell A.J."/>
            <person name="Barry K."/>
            <person name="Miller A.N."/>
            <person name="Grigoriev I.V."/>
            <person name="Debuchy R."/>
            <person name="Gladieux P."/>
            <person name="Hiltunen Thoren M."/>
            <person name="Johannesson H."/>
        </authorList>
    </citation>
    <scope>NUCLEOTIDE SEQUENCE</scope>
    <source>
        <strain evidence="5">CBS 333.67</strain>
    </source>
</reference>
<keyword evidence="2" id="KW-0804">Transcription</keyword>
<keyword evidence="3" id="KW-0539">Nucleus</keyword>
<dbReference type="GO" id="GO:0000978">
    <property type="term" value="F:RNA polymerase II cis-regulatory region sequence-specific DNA binding"/>
    <property type="evidence" value="ECO:0007669"/>
    <property type="project" value="TreeGrafter"/>
</dbReference>
<dbReference type="GO" id="GO:0000122">
    <property type="term" value="P:negative regulation of transcription by RNA polymerase II"/>
    <property type="evidence" value="ECO:0007669"/>
    <property type="project" value="TreeGrafter"/>
</dbReference>
<reference evidence="5" key="2">
    <citation type="submission" date="2023-06" db="EMBL/GenBank/DDBJ databases">
        <authorList>
            <consortium name="Lawrence Berkeley National Laboratory"/>
            <person name="Mondo S.J."/>
            <person name="Hensen N."/>
            <person name="Bonometti L."/>
            <person name="Westerberg I."/>
            <person name="Brannstrom I.O."/>
            <person name="Guillou S."/>
            <person name="Cros-Aarteil S."/>
            <person name="Calhoun S."/>
            <person name="Haridas S."/>
            <person name="Kuo A."/>
            <person name="Pangilinan J."/>
            <person name="Riley R."/>
            <person name="Labutti K."/>
            <person name="Andreopoulos B."/>
            <person name="Lipzen A."/>
            <person name="Chen C."/>
            <person name="Yanf M."/>
            <person name="Daum C."/>
            <person name="Ng V."/>
            <person name="Clum A."/>
            <person name="Steindorff A."/>
            <person name="Ohm R."/>
            <person name="Martin F."/>
            <person name="Silar P."/>
            <person name="Natvig D."/>
            <person name="Lalanne C."/>
            <person name="Gautier V."/>
            <person name="Ament-Velasquez S.L."/>
            <person name="Kruys A."/>
            <person name="Hutchinson M.I."/>
            <person name="Powell A.J."/>
            <person name="Barry K."/>
            <person name="Miller A.N."/>
            <person name="Grigoriev I.V."/>
            <person name="Debuchy R."/>
            <person name="Gladieux P."/>
            <person name="Thoren M.H."/>
            <person name="Johannesson H."/>
        </authorList>
    </citation>
    <scope>NUCLEOTIDE SEQUENCE</scope>
    <source>
        <strain evidence="5">CBS 333.67</strain>
    </source>
</reference>
<dbReference type="Pfam" id="PF00505">
    <property type="entry name" value="HMG_box"/>
    <property type="match status" value="1"/>
</dbReference>
<dbReference type="PROSITE" id="PS50118">
    <property type="entry name" value="HMG_BOX_2"/>
    <property type="match status" value="1"/>
</dbReference>
<dbReference type="PANTHER" id="PTHR10270:SF161">
    <property type="entry name" value="SEX-DETERMINING REGION Y PROTEIN"/>
    <property type="match status" value="1"/>
</dbReference>
<protein>
    <submittedName>
        <fullName evidence="5">High mobility group box-domain-containing protein</fullName>
    </submittedName>
</protein>
<dbReference type="GeneID" id="87890121"/>
<dbReference type="InterPro" id="IPR050140">
    <property type="entry name" value="SRY-related_HMG-box_TF-like"/>
</dbReference>
<dbReference type="GO" id="GO:0005634">
    <property type="term" value="C:nucleus"/>
    <property type="evidence" value="ECO:0007669"/>
    <property type="project" value="UniProtKB-UniRule"/>
</dbReference>
<feature type="DNA-binding region" description="HMG box" evidence="3">
    <location>
        <begin position="114"/>
        <end position="182"/>
    </location>
</feature>
<keyword evidence="1 3" id="KW-0238">DNA-binding</keyword>
<dbReference type="PANTHER" id="PTHR10270">
    <property type="entry name" value="SOX TRANSCRIPTION FACTOR"/>
    <property type="match status" value="1"/>
</dbReference>
<evidence type="ECO:0000256" key="3">
    <source>
        <dbReference type="PROSITE-ProRule" id="PRU00267"/>
    </source>
</evidence>